<dbReference type="Proteomes" id="UP000002300">
    <property type="component" value="Chromosome"/>
</dbReference>
<dbReference type="GeneID" id="33895691"/>
<dbReference type="KEGG" id="bcy:Bcer98_0339"/>
<proteinExistence type="predicted"/>
<dbReference type="PANTHER" id="PTHR34817">
    <property type="entry name" value="NUCLEOTIDYLTRANSFERASE"/>
    <property type="match status" value="1"/>
</dbReference>
<organism evidence="1 2">
    <name type="scientific">Bacillus cytotoxicus (strain DSM 22905 / CIP 110041 / 391-98 / NVH 391-98)</name>
    <dbReference type="NCBI Taxonomy" id="315749"/>
    <lineage>
        <taxon>Bacteria</taxon>
        <taxon>Bacillati</taxon>
        <taxon>Bacillota</taxon>
        <taxon>Bacilli</taxon>
        <taxon>Bacillales</taxon>
        <taxon>Bacillaceae</taxon>
        <taxon>Bacillus</taxon>
        <taxon>Bacillus cereus group</taxon>
    </lineage>
</organism>
<dbReference type="Pfam" id="PF10127">
    <property type="entry name" value="RlaP"/>
    <property type="match status" value="1"/>
</dbReference>
<dbReference type="PANTHER" id="PTHR34817:SF2">
    <property type="entry name" value="NUCLEOTIDYLTRANSFERASE"/>
    <property type="match status" value="1"/>
</dbReference>
<dbReference type="STRING" id="315749.Bcer98_0339"/>
<reference evidence="1 2" key="1">
    <citation type="journal article" date="2008" name="Chem. Biol. Interact.">
        <title>Extending the Bacillus cereus group genomics to putative food-borne pathogens of different toxicity.</title>
        <authorList>
            <person name="Lapidus A."/>
            <person name="Goltsman E."/>
            <person name="Auger S."/>
            <person name="Galleron N."/>
            <person name="Segurens B."/>
            <person name="Dossat C."/>
            <person name="Land M.L."/>
            <person name="Broussolle V."/>
            <person name="Brillard J."/>
            <person name="Guinebretiere M.H."/>
            <person name="Sanchis V."/>
            <person name="Nguen-The C."/>
            <person name="Lereclus D."/>
            <person name="Richardson P."/>
            <person name="Wincker P."/>
            <person name="Weissenbach J."/>
            <person name="Ehrlich S.D."/>
            <person name="Sorokin A."/>
        </authorList>
    </citation>
    <scope>NUCLEOTIDE SEQUENCE [LARGE SCALE GENOMIC DNA]</scope>
    <source>
        <strain evidence="2">DSM 22905 / CIP 110041 / 391-98 / NVH 391-98</strain>
    </source>
</reference>
<dbReference type="HOGENOM" id="CLU_084690_0_0_9"/>
<evidence type="ECO:0000313" key="1">
    <source>
        <dbReference type="EMBL" id="ABS20697.1"/>
    </source>
</evidence>
<dbReference type="InterPro" id="IPR018775">
    <property type="entry name" value="RlaP"/>
</dbReference>
<dbReference type="AlphaFoldDB" id="A7GKN9"/>
<dbReference type="RefSeq" id="WP_011983455.1">
    <property type="nucleotide sequence ID" value="NC_009674.1"/>
</dbReference>
<dbReference type="eggNOG" id="COG3541">
    <property type="taxonomic scope" value="Bacteria"/>
</dbReference>
<dbReference type="OrthoDB" id="9796845at2"/>
<sequence>MKERILVELAKIEKEHDVEILFAVEAGSRAWGWHSKASDYDVRFVYVHRLEWYVSIDEKRDVIECPIHNTLDISGWDIRKALRLFAKSNPSLLEWIHSPVFYIKNSNLSTCLQKISEHRFNLKSTMYHYLHMASKNYREFLQGENMQVKKYFYVLRPILACKWLEEKGTVPPVEFARVINELSFEHSVLEEIKHLLWMKKRGDTLDTLPRMPRLHQFFEEQIAYYQEYAKRVEKRTEVENEELNRLFREIVFKKSGNACVKKL</sequence>
<gene>
    <name evidence="1" type="ordered locus">Bcer98_0339</name>
</gene>
<accession>A7GKN9</accession>
<protein>
    <submittedName>
        <fullName evidence="1">Conserved hypothetical cytosolic protein</fullName>
    </submittedName>
</protein>
<evidence type="ECO:0000313" key="2">
    <source>
        <dbReference type="Proteomes" id="UP000002300"/>
    </source>
</evidence>
<keyword evidence="2" id="KW-1185">Reference proteome</keyword>
<dbReference type="EMBL" id="CP000764">
    <property type="protein sequence ID" value="ABS20697.1"/>
    <property type="molecule type" value="Genomic_DNA"/>
</dbReference>
<name>A7GKN9_BACCN</name>